<dbReference type="OrthoDB" id="69269at2759"/>
<comment type="caution">
    <text evidence="3">The sequence shown here is derived from an EMBL/GenBank/DDBJ whole genome shotgun (WGS) entry which is preliminary data.</text>
</comment>
<keyword evidence="4" id="KW-1185">Reference proteome</keyword>
<accession>A0A8H7AG26</accession>
<protein>
    <recommendedName>
        <fullName evidence="2">DDHD domain-containing protein</fullName>
    </recommendedName>
</protein>
<dbReference type="Proteomes" id="UP000606974">
    <property type="component" value="Unassembled WGS sequence"/>
</dbReference>
<feature type="compositionally biased region" description="Basic and acidic residues" evidence="1">
    <location>
        <begin position="178"/>
        <end position="191"/>
    </location>
</feature>
<name>A0A8H7AG26_9EURO</name>
<feature type="region of interest" description="Disordered" evidence="1">
    <location>
        <begin position="399"/>
        <end position="418"/>
    </location>
</feature>
<feature type="region of interest" description="Disordered" evidence="1">
    <location>
        <begin position="168"/>
        <end position="232"/>
    </location>
</feature>
<evidence type="ECO:0000313" key="3">
    <source>
        <dbReference type="EMBL" id="KAF7504530.1"/>
    </source>
</evidence>
<dbReference type="PANTHER" id="PTHR23509">
    <property type="entry name" value="PA-PL1 PHOSPHOLIPASE FAMILY"/>
    <property type="match status" value="1"/>
</dbReference>
<dbReference type="InterPro" id="IPR029058">
    <property type="entry name" value="AB_hydrolase_fold"/>
</dbReference>
<dbReference type="AlphaFoldDB" id="A0A8H7AG26"/>
<feature type="region of interest" description="Disordered" evidence="1">
    <location>
        <begin position="851"/>
        <end position="874"/>
    </location>
</feature>
<reference evidence="3" key="1">
    <citation type="submission" date="2020-02" db="EMBL/GenBank/DDBJ databases">
        <authorList>
            <person name="Palmer J.M."/>
        </authorList>
    </citation>
    <scope>NUCLEOTIDE SEQUENCE</scope>
    <source>
        <strain evidence="3">EPUS1.4</strain>
        <tissue evidence="3">Thallus</tissue>
    </source>
</reference>
<evidence type="ECO:0000259" key="2">
    <source>
        <dbReference type="PROSITE" id="PS51043"/>
    </source>
</evidence>
<dbReference type="GO" id="GO:0005737">
    <property type="term" value="C:cytoplasm"/>
    <property type="evidence" value="ECO:0007669"/>
    <property type="project" value="TreeGrafter"/>
</dbReference>
<gene>
    <name evidence="3" type="ORF">GJ744_002150</name>
</gene>
<feature type="region of interest" description="Disordered" evidence="1">
    <location>
        <begin position="48"/>
        <end position="72"/>
    </location>
</feature>
<feature type="compositionally biased region" description="Basic residues" evidence="1">
    <location>
        <begin position="192"/>
        <end position="205"/>
    </location>
</feature>
<dbReference type="EMBL" id="JAACFV010000135">
    <property type="protein sequence ID" value="KAF7504530.1"/>
    <property type="molecule type" value="Genomic_DNA"/>
</dbReference>
<dbReference type="PANTHER" id="PTHR23509:SF6">
    <property type="entry name" value="PHOSPHOLIPASE C1020.13C-RELATED"/>
    <property type="match status" value="1"/>
</dbReference>
<feature type="compositionally biased region" description="Polar residues" evidence="1">
    <location>
        <begin position="851"/>
        <end position="873"/>
    </location>
</feature>
<dbReference type="GO" id="GO:0046872">
    <property type="term" value="F:metal ion binding"/>
    <property type="evidence" value="ECO:0007669"/>
    <property type="project" value="InterPro"/>
</dbReference>
<proteinExistence type="predicted"/>
<dbReference type="InterPro" id="IPR004177">
    <property type="entry name" value="DDHD_dom"/>
</dbReference>
<evidence type="ECO:0000256" key="1">
    <source>
        <dbReference type="SAM" id="MobiDB-lite"/>
    </source>
</evidence>
<dbReference type="Pfam" id="PF02862">
    <property type="entry name" value="DDHD"/>
    <property type="match status" value="2"/>
</dbReference>
<dbReference type="GO" id="GO:0004620">
    <property type="term" value="F:phospholipase activity"/>
    <property type="evidence" value="ECO:0007669"/>
    <property type="project" value="TreeGrafter"/>
</dbReference>
<feature type="region of interest" description="Disordered" evidence="1">
    <location>
        <begin position="245"/>
        <end position="265"/>
    </location>
</feature>
<feature type="domain" description="DDHD" evidence="2">
    <location>
        <begin position="743"/>
        <end position="943"/>
    </location>
</feature>
<organism evidence="3 4">
    <name type="scientific">Endocarpon pusillum</name>
    <dbReference type="NCBI Taxonomy" id="364733"/>
    <lineage>
        <taxon>Eukaryota</taxon>
        <taxon>Fungi</taxon>
        <taxon>Dikarya</taxon>
        <taxon>Ascomycota</taxon>
        <taxon>Pezizomycotina</taxon>
        <taxon>Eurotiomycetes</taxon>
        <taxon>Chaetothyriomycetidae</taxon>
        <taxon>Verrucariales</taxon>
        <taxon>Verrucariaceae</taxon>
        <taxon>Endocarpon</taxon>
    </lineage>
</organism>
<dbReference type="SMART" id="SM01127">
    <property type="entry name" value="DDHD"/>
    <property type="match status" value="1"/>
</dbReference>
<dbReference type="InterPro" id="IPR058055">
    <property type="entry name" value="PA-PLA1"/>
</dbReference>
<dbReference type="SUPFAM" id="SSF53474">
    <property type="entry name" value="alpha/beta-Hydrolases"/>
    <property type="match status" value="1"/>
</dbReference>
<sequence>MSAAARTLGPLCILHDDEATIGPSNSSDPPPIKTQFFYVSSVPIDDPLSPLPPVSSDTKSSQAHQPKPFSARDNAALIDAWQGIEQVLASTSDKIIESPARPELGERGRTLGELVRFPRFKGDGKTPVLGAQSKDGQLATAAKDLADRASVKSLELPPSTNTILSSRRELTKLPSTEQGERSPDDPVERRSQRLRRRFSPFRKRKTLEEDLSSSSLWSPVPQIDGAADTDISGRPFVRASTLDSLDGQDDHRFPITAGNSDTPGKDITGGIGSPPVHPELHSVFHAHKDGDGNRQDQGHAEEKVFVPVGISRLHLVEMPDLLMKPIYWSPVNDISTVLRGTWFYATTMLPVEPDVANRLETGYQELKPWTETWQDELNSCIEIGAAAEMKIVYRLFPERKSSRPGSGADSKPDETDASAKRTLLAEGQKLQHEYLAAGPQNEKFRTWSPESLQRYKNHRVIYVNANQAQILRPSLAPSITRNRRPLAAVRKGREIGVAVVRGFNRRAWEKIHPPNKMDMRAAHAKVGAYMSQSGNADMPYQHISCPICRVEEQKHVPQVTDLVLVIHGIGQKLSERMDSFHFTHAINSFRREVNVELSSEIVQGNIRKEQGGIMVLPINWRLTVSFDDEVETKNGNGENKFQLEDITPDTLPAIRSLISDVMLDIPYYLSHHKQRMTSAVIREANKVYRLWCRNNPGFHESGKVHIVAHSLGSAMAMDILSNQPTKTPRRTEVSSNQIDESMFEFDTRSLFCCGSPAAFFLLLNKAALIPRSGRQKPGIDGADERGVTGEAGTYGCLAVDNIYNVMAPYDPITYHMNAAVDSEFAATLKPAVIPSVRQGFLASIGLKWGGPSSSKPYGPASASTQRPSMNKMPSTIEMDTHDFTREELAEKRMFLLNDNGQIDFTLSVDGGPLDFQYWNMLSAHSSYWIRQDFVRFLVIEIGRQQGREGTLAALTAQKKRVFKAGKIA</sequence>
<dbReference type="PROSITE" id="PS51043">
    <property type="entry name" value="DDHD"/>
    <property type="match status" value="1"/>
</dbReference>
<evidence type="ECO:0000313" key="4">
    <source>
        <dbReference type="Proteomes" id="UP000606974"/>
    </source>
</evidence>